<keyword evidence="2" id="KW-1185">Reference proteome</keyword>
<evidence type="ECO:0000313" key="1">
    <source>
        <dbReference type="EMBL" id="MCR6097850.1"/>
    </source>
</evidence>
<dbReference type="Pfam" id="PF08282">
    <property type="entry name" value="Hydrolase_3"/>
    <property type="match status" value="1"/>
</dbReference>
<keyword evidence="1" id="KW-0378">Hydrolase</keyword>
<dbReference type="Gene3D" id="3.30.1240.10">
    <property type="match status" value="1"/>
</dbReference>
<accession>A0A9Q4B487</accession>
<dbReference type="NCBIfam" id="TIGR00099">
    <property type="entry name" value="Cof-subfamily"/>
    <property type="match status" value="1"/>
</dbReference>
<dbReference type="EMBL" id="JABXYM010000001">
    <property type="protein sequence ID" value="MCR6097850.1"/>
    <property type="molecule type" value="Genomic_DNA"/>
</dbReference>
<dbReference type="SFLD" id="SFLDS00003">
    <property type="entry name" value="Haloacid_Dehalogenase"/>
    <property type="match status" value="1"/>
</dbReference>
<dbReference type="NCBIfam" id="TIGR01484">
    <property type="entry name" value="HAD-SF-IIB"/>
    <property type="match status" value="1"/>
</dbReference>
<dbReference type="AlphaFoldDB" id="A0A9Q4B487"/>
<evidence type="ECO:0000313" key="2">
    <source>
        <dbReference type="Proteomes" id="UP001057753"/>
    </source>
</evidence>
<dbReference type="GO" id="GO:0005829">
    <property type="term" value="C:cytosol"/>
    <property type="evidence" value="ECO:0007669"/>
    <property type="project" value="TreeGrafter"/>
</dbReference>
<dbReference type="Gene3D" id="3.40.50.1000">
    <property type="entry name" value="HAD superfamily/HAD-like"/>
    <property type="match status" value="1"/>
</dbReference>
<dbReference type="PANTHER" id="PTHR10000:SF8">
    <property type="entry name" value="HAD SUPERFAMILY HYDROLASE-LIKE, TYPE 3"/>
    <property type="match status" value="1"/>
</dbReference>
<dbReference type="PROSITE" id="PS01228">
    <property type="entry name" value="COF_1"/>
    <property type="match status" value="1"/>
</dbReference>
<dbReference type="CDD" id="cd07516">
    <property type="entry name" value="HAD_Pase"/>
    <property type="match status" value="1"/>
</dbReference>
<comment type="caution">
    <text evidence="1">The sequence shown here is derived from an EMBL/GenBank/DDBJ whole genome shotgun (WGS) entry which is preliminary data.</text>
</comment>
<dbReference type="InterPro" id="IPR036412">
    <property type="entry name" value="HAD-like_sf"/>
</dbReference>
<dbReference type="GO" id="GO:0016791">
    <property type="term" value="F:phosphatase activity"/>
    <property type="evidence" value="ECO:0007669"/>
    <property type="project" value="UniProtKB-ARBA"/>
</dbReference>
<dbReference type="RefSeq" id="WP_257822236.1">
    <property type="nucleotide sequence ID" value="NZ_JABXYM010000001.1"/>
</dbReference>
<dbReference type="PROSITE" id="PS01229">
    <property type="entry name" value="COF_2"/>
    <property type="match status" value="1"/>
</dbReference>
<dbReference type="SUPFAM" id="SSF56784">
    <property type="entry name" value="HAD-like"/>
    <property type="match status" value="1"/>
</dbReference>
<organism evidence="1 2">
    <name type="scientific">Salipaludibacillus agaradhaerens</name>
    <name type="common">Bacillus agaradhaerens</name>
    <dbReference type="NCBI Taxonomy" id="76935"/>
    <lineage>
        <taxon>Bacteria</taxon>
        <taxon>Bacillati</taxon>
        <taxon>Bacillota</taxon>
        <taxon>Bacilli</taxon>
        <taxon>Bacillales</taxon>
        <taxon>Bacillaceae</taxon>
    </lineage>
</organism>
<dbReference type="InterPro" id="IPR006379">
    <property type="entry name" value="HAD-SF_hydro_IIB"/>
</dbReference>
<dbReference type="SFLD" id="SFLDG01140">
    <property type="entry name" value="C2.B:_Phosphomannomutase_and_P"/>
    <property type="match status" value="1"/>
</dbReference>
<protein>
    <submittedName>
        <fullName evidence="1">HAD family hydrolase</fullName>
    </submittedName>
</protein>
<dbReference type="GO" id="GO:0000287">
    <property type="term" value="F:magnesium ion binding"/>
    <property type="evidence" value="ECO:0007669"/>
    <property type="project" value="TreeGrafter"/>
</dbReference>
<name>A0A9Q4B487_SALAG</name>
<proteinExistence type="predicted"/>
<reference evidence="1" key="1">
    <citation type="submission" date="2020-06" db="EMBL/GenBank/DDBJ databases">
        <title>Insight into the genomes of haloalkaliphilic bacilli from Kenyan soda lakes.</title>
        <authorList>
            <person name="Mwirichia R."/>
            <person name="Villamizar G.C."/>
            <person name="Poehlein A."/>
            <person name="Mugweru J."/>
            <person name="Kipnyargis A."/>
            <person name="Kiplimo D."/>
            <person name="Orwa P."/>
            <person name="Daniel R."/>
        </authorList>
    </citation>
    <scope>NUCLEOTIDE SEQUENCE</scope>
    <source>
        <strain evidence="1">B1096_S55</strain>
    </source>
</reference>
<sequence length="261" mass="29073">MKIKAVFIDMDGTLLTHDHVISPRNLQVIHHLKQQGVYVFLATGRQMDITVPYHQMLGLKTPMICLNGAAIYESFSLDPLILRTFCLEKTLHDIVVNSPGNVIIHTTDGMYCKELDSVVQRWVQEGHKGPVYVGDLTKIRCGNALKYSVMARSLDHSLDQIIQHNNDIIRWQVGIEIGAKGVSKWTGIQYVMNKYRLTKHEVIAIGDGPNDMEMLKEAGTGVAMGNAGNEVKAVADFITLPCEDDGLADFIEKHILKSFSA</sequence>
<dbReference type="InterPro" id="IPR023214">
    <property type="entry name" value="HAD_sf"/>
</dbReference>
<dbReference type="PANTHER" id="PTHR10000">
    <property type="entry name" value="PHOSPHOSERINE PHOSPHATASE"/>
    <property type="match status" value="1"/>
</dbReference>
<dbReference type="InterPro" id="IPR000150">
    <property type="entry name" value="Cof"/>
</dbReference>
<gene>
    <name evidence="1" type="ORF">HXA33_15040</name>
</gene>
<dbReference type="Proteomes" id="UP001057753">
    <property type="component" value="Unassembled WGS sequence"/>
</dbReference>